<dbReference type="AlphaFoldDB" id="A0A7L4ZLF2"/>
<organism evidence="2 3">
    <name type="scientific">Kordia antarctica</name>
    <dbReference type="NCBI Taxonomy" id="1218801"/>
    <lineage>
        <taxon>Bacteria</taxon>
        <taxon>Pseudomonadati</taxon>
        <taxon>Bacteroidota</taxon>
        <taxon>Flavobacteriia</taxon>
        <taxon>Flavobacteriales</taxon>
        <taxon>Flavobacteriaceae</taxon>
        <taxon>Kordia</taxon>
    </lineage>
</organism>
<reference evidence="2 3" key="1">
    <citation type="journal article" date="2013" name="Int. J. Syst. Evol. Microbiol.">
        <title>Kordia antarctica sp. nov., isolated from Antarctic seawater.</title>
        <authorList>
            <person name="Baek K."/>
            <person name="Choi A."/>
            <person name="Kang I."/>
            <person name="Lee K."/>
            <person name="Cho J.C."/>
        </authorList>
    </citation>
    <scope>NUCLEOTIDE SEQUENCE [LARGE SCALE GENOMIC DNA]</scope>
    <source>
        <strain evidence="2 3">IMCC3317</strain>
    </source>
</reference>
<dbReference type="EMBL" id="CP019288">
    <property type="protein sequence ID" value="QHI37380.1"/>
    <property type="molecule type" value="Genomic_DNA"/>
</dbReference>
<keyword evidence="1" id="KW-0812">Transmembrane</keyword>
<proteinExistence type="predicted"/>
<feature type="transmembrane region" description="Helical" evidence="1">
    <location>
        <begin position="84"/>
        <end position="101"/>
    </location>
</feature>
<protein>
    <submittedName>
        <fullName evidence="2">Uncharacterized protein</fullName>
    </submittedName>
</protein>
<evidence type="ECO:0000313" key="2">
    <source>
        <dbReference type="EMBL" id="QHI37380.1"/>
    </source>
</evidence>
<keyword evidence="1" id="KW-1133">Transmembrane helix</keyword>
<dbReference type="OrthoDB" id="827954at2"/>
<keyword evidence="1" id="KW-0472">Membrane</keyword>
<dbReference type="KEGG" id="kan:IMCC3317_27590"/>
<accession>A0A7L4ZLF2</accession>
<dbReference type="RefSeq" id="WP_160130014.1">
    <property type="nucleotide sequence ID" value="NZ_CP019288.1"/>
</dbReference>
<keyword evidence="3" id="KW-1185">Reference proteome</keyword>
<evidence type="ECO:0000313" key="3">
    <source>
        <dbReference type="Proteomes" id="UP000464657"/>
    </source>
</evidence>
<name>A0A7L4ZLF2_9FLAO</name>
<evidence type="ECO:0000256" key="1">
    <source>
        <dbReference type="SAM" id="Phobius"/>
    </source>
</evidence>
<dbReference type="Proteomes" id="UP000464657">
    <property type="component" value="Chromosome"/>
</dbReference>
<gene>
    <name evidence="2" type="ORF">IMCC3317_27590</name>
</gene>
<feature type="transmembrane region" description="Helical" evidence="1">
    <location>
        <begin position="35"/>
        <end position="55"/>
    </location>
</feature>
<feature type="transmembrane region" description="Helical" evidence="1">
    <location>
        <begin position="62"/>
        <end position="78"/>
    </location>
</feature>
<sequence length="137" mass="16164">MKKILFTIFQILITIVFIGKISNWFLNYSDETNQILNVAMFTLIGIAYMYTGFIWDKKLIKTILIVCGLYLIVANFISDFYLKSIIGIVCILVPMLIIRFSHKEVDEEQLEEEIDKKHNWNLVDLTWSDIFSHKKKH</sequence>